<dbReference type="EMBL" id="JAAGAX010000016">
    <property type="protein sequence ID" value="KAF2289065.1"/>
    <property type="molecule type" value="Genomic_DNA"/>
</dbReference>
<dbReference type="Proteomes" id="UP000467840">
    <property type="component" value="Chromosome 12"/>
</dbReference>
<reference evidence="3 6" key="1">
    <citation type="journal article" date="2020" name="Mol. Plant">
        <title>The Chromosome-Based Rubber Tree Genome Provides New Insights into Spurge Genome Evolution and Rubber Biosynthesis.</title>
        <authorList>
            <person name="Liu J."/>
            <person name="Shi C."/>
            <person name="Shi C.C."/>
            <person name="Li W."/>
            <person name="Zhang Q.J."/>
            <person name="Zhang Y."/>
            <person name="Li K."/>
            <person name="Lu H.F."/>
            <person name="Shi C."/>
            <person name="Zhu S.T."/>
            <person name="Xiao Z.Y."/>
            <person name="Nan H."/>
            <person name="Yue Y."/>
            <person name="Zhu X.G."/>
            <person name="Wu Y."/>
            <person name="Hong X.N."/>
            <person name="Fan G.Y."/>
            <person name="Tong Y."/>
            <person name="Zhang D."/>
            <person name="Mao C.L."/>
            <person name="Liu Y.L."/>
            <person name="Hao S.J."/>
            <person name="Liu W.Q."/>
            <person name="Lv M.Q."/>
            <person name="Zhang H.B."/>
            <person name="Liu Y."/>
            <person name="Hu-Tang G.R."/>
            <person name="Wang J.P."/>
            <person name="Wang J.H."/>
            <person name="Sun Y.H."/>
            <person name="Ni S.B."/>
            <person name="Chen W.B."/>
            <person name="Zhang X.C."/>
            <person name="Jiao Y.N."/>
            <person name="Eichler E.E."/>
            <person name="Li G.H."/>
            <person name="Liu X."/>
            <person name="Gao L.Z."/>
        </authorList>
    </citation>
    <scope>NUCLEOTIDE SEQUENCE [LARGE SCALE GENOMIC DNA]</scope>
    <source>
        <strain evidence="6">cv. GT1</strain>
        <tissue evidence="3">Leaf</tissue>
    </source>
</reference>
<comment type="caution">
    <text evidence="3">The sequence shown here is derived from an EMBL/GenBank/DDBJ whole genome shotgun (WGS) entry which is preliminary data.</text>
</comment>
<sequence>MAWASLAKATKKMKKRNYSKVHKGLLRKYEGPFLIEKHIEKLAYRVKLPLEVHLVFHVSLLKPHHDDEEDPYRNKSKKASTTITTTLEREMEEILAH</sequence>
<gene>
    <name evidence="5" type="ORF">GH714_025583</name>
    <name evidence="3" type="ORF">GH714_031705</name>
    <name evidence="4" type="ORF">GH714_031718</name>
</gene>
<proteinExistence type="predicted"/>
<name>A0A6A6K9P9_HEVBR</name>
<dbReference type="EMBL" id="JAAGAX010000018">
    <property type="protein sequence ID" value="KAF2284873.1"/>
    <property type="molecule type" value="Genomic_DNA"/>
</dbReference>
<protein>
    <recommendedName>
        <fullName evidence="2">Tf2-1-like SH3-like domain-containing protein</fullName>
    </recommendedName>
</protein>
<dbReference type="Proteomes" id="UP000467840">
    <property type="component" value="Chromosome 8"/>
</dbReference>
<organism evidence="3 6">
    <name type="scientific">Hevea brasiliensis</name>
    <name type="common">Para rubber tree</name>
    <name type="synonym">Siphonia brasiliensis</name>
    <dbReference type="NCBI Taxonomy" id="3981"/>
    <lineage>
        <taxon>Eukaryota</taxon>
        <taxon>Viridiplantae</taxon>
        <taxon>Streptophyta</taxon>
        <taxon>Embryophyta</taxon>
        <taxon>Tracheophyta</taxon>
        <taxon>Spermatophyta</taxon>
        <taxon>Magnoliopsida</taxon>
        <taxon>eudicotyledons</taxon>
        <taxon>Gunneridae</taxon>
        <taxon>Pentapetalae</taxon>
        <taxon>rosids</taxon>
        <taxon>fabids</taxon>
        <taxon>Malpighiales</taxon>
        <taxon>Euphorbiaceae</taxon>
        <taxon>Crotonoideae</taxon>
        <taxon>Micrandreae</taxon>
        <taxon>Hevea</taxon>
    </lineage>
</organism>
<dbReference type="InterPro" id="IPR056924">
    <property type="entry name" value="SH3_Tf2-1"/>
</dbReference>
<evidence type="ECO:0000313" key="4">
    <source>
        <dbReference type="EMBL" id="KAF2284874.1"/>
    </source>
</evidence>
<keyword evidence="6" id="KW-1185">Reference proteome</keyword>
<evidence type="ECO:0000256" key="1">
    <source>
        <dbReference type="SAM" id="MobiDB-lite"/>
    </source>
</evidence>
<evidence type="ECO:0000259" key="2">
    <source>
        <dbReference type="Pfam" id="PF24626"/>
    </source>
</evidence>
<dbReference type="Pfam" id="PF24626">
    <property type="entry name" value="SH3_Tf2-1"/>
    <property type="match status" value="1"/>
</dbReference>
<dbReference type="AlphaFoldDB" id="A0A6A6K9P9"/>
<feature type="domain" description="Tf2-1-like SH3-like" evidence="2">
    <location>
        <begin position="13"/>
        <end position="65"/>
    </location>
</feature>
<dbReference type="EMBL" id="JAAGAX010000018">
    <property type="protein sequence ID" value="KAF2284874.1"/>
    <property type="molecule type" value="Genomic_DNA"/>
</dbReference>
<accession>A0A6A6K9P9</accession>
<evidence type="ECO:0000313" key="3">
    <source>
        <dbReference type="EMBL" id="KAF2284873.1"/>
    </source>
</evidence>
<evidence type="ECO:0000313" key="6">
    <source>
        <dbReference type="Proteomes" id="UP000467840"/>
    </source>
</evidence>
<feature type="region of interest" description="Disordered" evidence="1">
    <location>
        <begin position="64"/>
        <end position="83"/>
    </location>
</feature>
<evidence type="ECO:0000313" key="5">
    <source>
        <dbReference type="EMBL" id="KAF2289065.1"/>
    </source>
</evidence>